<dbReference type="AlphaFoldDB" id="A0A370GJH5"/>
<gene>
    <name evidence="1" type="ORF">C8D86_11145</name>
</gene>
<organism evidence="1 2">
    <name type="scientific">Aquicella lusitana</name>
    <dbReference type="NCBI Taxonomy" id="254246"/>
    <lineage>
        <taxon>Bacteria</taxon>
        <taxon>Pseudomonadati</taxon>
        <taxon>Pseudomonadota</taxon>
        <taxon>Gammaproteobacteria</taxon>
        <taxon>Legionellales</taxon>
        <taxon>Coxiellaceae</taxon>
        <taxon>Aquicella</taxon>
    </lineage>
</organism>
<protein>
    <submittedName>
        <fullName evidence="1">Uncharacterized protein DUF488</fullName>
    </submittedName>
</protein>
<name>A0A370GJH5_9COXI</name>
<dbReference type="EMBL" id="QQAX01000011">
    <property type="protein sequence ID" value="RDI43389.1"/>
    <property type="molecule type" value="Genomic_DNA"/>
</dbReference>
<dbReference type="Pfam" id="PF04343">
    <property type="entry name" value="DUF488"/>
    <property type="match status" value="1"/>
</dbReference>
<proteinExistence type="predicted"/>
<dbReference type="RefSeq" id="WP_114834420.1">
    <property type="nucleotide sequence ID" value="NZ_LR699114.1"/>
</dbReference>
<accession>A0A370GJH5</accession>
<dbReference type="PANTHER" id="PTHR39337">
    <property type="entry name" value="BLR5642 PROTEIN"/>
    <property type="match status" value="1"/>
</dbReference>
<dbReference type="InterPro" id="IPR014519">
    <property type="entry name" value="UCP024492"/>
</dbReference>
<dbReference type="PANTHER" id="PTHR39337:SF1">
    <property type="entry name" value="BLR5642 PROTEIN"/>
    <property type="match status" value="1"/>
</dbReference>
<keyword evidence="2" id="KW-1185">Reference proteome</keyword>
<dbReference type="Proteomes" id="UP000254720">
    <property type="component" value="Unassembled WGS sequence"/>
</dbReference>
<dbReference type="OrthoDB" id="9789109at2"/>
<dbReference type="InterPro" id="IPR007438">
    <property type="entry name" value="DUF488"/>
</dbReference>
<dbReference type="PIRSF" id="PIRSF024492">
    <property type="entry name" value="UCP024492"/>
    <property type="match status" value="1"/>
</dbReference>
<reference evidence="1 2" key="1">
    <citation type="submission" date="2018-07" db="EMBL/GenBank/DDBJ databases">
        <title>Genomic Encyclopedia of Type Strains, Phase IV (KMG-IV): sequencing the most valuable type-strain genomes for metagenomic binning, comparative biology and taxonomic classification.</title>
        <authorList>
            <person name="Goeker M."/>
        </authorList>
    </citation>
    <scope>NUCLEOTIDE SEQUENCE [LARGE SCALE GENOMIC DNA]</scope>
    <source>
        <strain evidence="1 2">DSM 16500</strain>
    </source>
</reference>
<evidence type="ECO:0000313" key="1">
    <source>
        <dbReference type="EMBL" id="RDI43389.1"/>
    </source>
</evidence>
<sequence>MPTVYTIGHSNQLFSAFLEKLEAHGITHVVDVRTIPKSRHVPWSNQKPLISALQKKKIAYTHMPELGGLRHPHSNSINEGWRNASFRGFADYMQTSAFYQALKKLNQIIKKGKTVIMCAEALPWRCHRSLIADAEVIRNIKVLHIMGATSVKEHDLTDFARVDRSKRPFKVYYPSP</sequence>
<evidence type="ECO:0000313" key="2">
    <source>
        <dbReference type="Proteomes" id="UP000254720"/>
    </source>
</evidence>
<comment type="caution">
    <text evidence="1">The sequence shown here is derived from an EMBL/GenBank/DDBJ whole genome shotgun (WGS) entry which is preliminary data.</text>
</comment>